<evidence type="ECO:0000256" key="1">
    <source>
        <dbReference type="ARBA" id="ARBA00004141"/>
    </source>
</evidence>
<organism evidence="6 7">
    <name type="scientific">Glossina austeni</name>
    <name type="common">Savannah tsetse fly</name>
    <dbReference type="NCBI Taxonomy" id="7395"/>
    <lineage>
        <taxon>Eukaryota</taxon>
        <taxon>Metazoa</taxon>
        <taxon>Ecdysozoa</taxon>
        <taxon>Arthropoda</taxon>
        <taxon>Hexapoda</taxon>
        <taxon>Insecta</taxon>
        <taxon>Pterygota</taxon>
        <taxon>Neoptera</taxon>
        <taxon>Endopterygota</taxon>
        <taxon>Diptera</taxon>
        <taxon>Brachycera</taxon>
        <taxon>Muscomorpha</taxon>
        <taxon>Hippoboscoidea</taxon>
        <taxon>Glossinidae</taxon>
        <taxon>Glossina</taxon>
    </lineage>
</organism>
<protein>
    <submittedName>
        <fullName evidence="6">Uncharacterized protein</fullName>
    </submittedName>
</protein>
<feature type="transmembrane region" description="Helical" evidence="5">
    <location>
        <begin position="66"/>
        <end position="87"/>
    </location>
</feature>
<evidence type="ECO:0000313" key="7">
    <source>
        <dbReference type="Proteomes" id="UP000078200"/>
    </source>
</evidence>
<dbReference type="VEuPathDB" id="VectorBase:GAUT050570"/>
<keyword evidence="7" id="KW-1185">Reference proteome</keyword>
<dbReference type="AlphaFoldDB" id="A0A1A9VX90"/>
<dbReference type="PANTHER" id="PTHR11662:SF280">
    <property type="entry name" value="FI21844P1-RELATED"/>
    <property type="match status" value="1"/>
</dbReference>
<keyword evidence="3 5" id="KW-1133">Transmembrane helix</keyword>
<proteinExistence type="predicted"/>
<keyword evidence="2 5" id="KW-0812">Transmembrane</keyword>
<reference evidence="6" key="1">
    <citation type="submission" date="2020-05" db="UniProtKB">
        <authorList>
            <consortium name="EnsemblMetazoa"/>
        </authorList>
    </citation>
    <scope>IDENTIFICATION</scope>
    <source>
        <strain evidence="6">TTRI</strain>
    </source>
</reference>
<keyword evidence="4 5" id="KW-0472">Membrane</keyword>
<dbReference type="GO" id="GO:0016020">
    <property type="term" value="C:membrane"/>
    <property type="evidence" value="ECO:0007669"/>
    <property type="project" value="UniProtKB-SubCell"/>
</dbReference>
<dbReference type="InterPro" id="IPR036259">
    <property type="entry name" value="MFS_trans_sf"/>
</dbReference>
<dbReference type="InterPro" id="IPR050382">
    <property type="entry name" value="MFS_Na/Anion_cotransporter"/>
</dbReference>
<name>A0A1A9VX90_GLOAU</name>
<dbReference type="EnsemblMetazoa" id="GAUT050570-RA">
    <property type="protein sequence ID" value="GAUT050570-PA"/>
    <property type="gene ID" value="GAUT050570"/>
</dbReference>
<dbReference type="GO" id="GO:0006820">
    <property type="term" value="P:monoatomic anion transport"/>
    <property type="evidence" value="ECO:0007669"/>
    <property type="project" value="TreeGrafter"/>
</dbReference>
<dbReference type="STRING" id="7395.A0A1A9VX90"/>
<evidence type="ECO:0000256" key="4">
    <source>
        <dbReference type="ARBA" id="ARBA00023136"/>
    </source>
</evidence>
<dbReference type="Proteomes" id="UP000078200">
    <property type="component" value="Unassembled WGS sequence"/>
</dbReference>
<evidence type="ECO:0000256" key="5">
    <source>
        <dbReference type="SAM" id="Phobius"/>
    </source>
</evidence>
<sequence>MLNIFQPVDARTRRERNLLRQQLHVELIWISSLTLERLKEKQSILLLRLYTMEHEQRDVDVPWRSIFTSVPFFTLIAAHCGFTWGFYTLLTEVSTYLNSALNLDMKSNASLSALPHFVTWILCLVLSPMADLLILNTLTRQILDDHHRRPFEKRPQYCPGTRMNDSPVPINNITYQENSIKM</sequence>
<dbReference type="SUPFAM" id="SSF103473">
    <property type="entry name" value="MFS general substrate transporter"/>
    <property type="match status" value="1"/>
</dbReference>
<comment type="subcellular location">
    <subcellularLocation>
        <location evidence="1">Membrane</location>
        <topology evidence="1">Multi-pass membrane protein</topology>
    </subcellularLocation>
</comment>
<evidence type="ECO:0000256" key="3">
    <source>
        <dbReference type="ARBA" id="ARBA00022989"/>
    </source>
</evidence>
<evidence type="ECO:0000256" key="2">
    <source>
        <dbReference type="ARBA" id="ARBA00022692"/>
    </source>
</evidence>
<evidence type="ECO:0000313" key="6">
    <source>
        <dbReference type="EnsemblMetazoa" id="GAUT050570-PA"/>
    </source>
</evidence>
<dbReference type="PANTHER" id="PTHR11662">
    <property type="entry name" value="SOLUTE CARRIER FAMILY 17"/>
    <property type="match status" value="1"/>
</dbReference>
<accession>A0A1A9VX90</accession>
<feature type="transmembrane region" description="Helical" evidence="5">
    <location>
        <begin position="117"/>
        <end position="139"/>
    </location>
</feature>
<dbReference type="GO" id="GO:0022857">
    <property type="term" value="F:transmembrane transporter activity"/>
    <property type="evidence" value="ECO:0007669"/>
    <property type="project" value="TreeGrafter"/>
</dbReference>